<sequence length="1098" mass="123605">MRSSKIEMKQVSGPGWKAPRCTPKIVDRRSNVATFARWWGSRTARALVNVATSNRHRPARTALIGVWVLASIPVLTQASVTHADDVSFSRDVLPVLSDRCFHCHGPDESNREADLRLDVEEHAKEDRGGYAAIVPGNLEDSELWRRIMTDDEYEVMPPTDSHRKPLTESERAAIREWVLSGATWGKHWSLEVPTRPEPPAADRHPIDAFIESRLAGEGFSLSGRAAPHTQLKRLTLDLTGLSPTPQDVADFDGSDQAWNDAIDRLLQSPRYAERMAMWWLDAARYSDSDGFQQDATRQNWPWRDWVIRQFRDNKSFRDFTIEQFAGDLLPDATEEQILATCFHRNHMTNGEGGRDPEESRIDYVIDRVNTTGTVWLGLTLGCVQCHSHKFDPISHQDYYSLSAFFNSIDEDGNAGMKAKPYLDYTSPHVSDRIDEMASFVQQCEAEHERAHQSAEQRFDDWLRDKVESKSADHRVWWTPTPSASSSEGTMFRVEADQTVQTHGPNPTQDDYRVALEVPAPMEQVSGFRIEVLPDDSHVEKRFTRDGNGEFALTSVLAMVRRQGSPSEIPLELRSVVADVEADEKRDTNWDQRYAKVGKTLNDDARDGWTTEGVEKIEPHVAVYQLDKPWQVRPGDQFVILLRQRSTHGRANIGRFKIALAAERGETVRRVDGDSPIAELVRTLNDGGEVGEALRKRLLAQYLLGDADYQAVAKKRDSAKKQLADLKNQAKPRKVMVLAEREKPRETHILVRGVWDAKGETVQRAVLPSVLDWPANQATSRLDLAHWIVDPENPLTARVAVNHLWQIMFGQGLVRTPGDFGLQGELPTHPRLLDWLAVELIESDWDLQHILRLIATSESYRQSSVASAELLASDPDNRLLARAPRFRLPAWMIRDNALHVSGLLSTAVGGPPVRPYQPEGVWAEITMGRFDYQPSVGPAQYRRTVYAFWRRSSAPTFLFDSAQRRVCEVGVRRTNTPLHALTLLNDISMLEASRALADAVAGGKGQAGDTDQTGEAVDDRMKDLAMRVLSRELSEEELGELKAVLDSVTEIYDGDPEMAVEYCTVGQQPPPRTEFAPQTAAWMTVASLLLNLDEAMTRE</sequence>
<evidence type="ECO:0000259" key="3">
    <source>
        <dbReference type="Pfam" id="PF07635"/>
    </source>
</evidence>
<feature type="domain" description="DUF1549" evidence="1">
    <location>
        <begin position="205"/>
        <end position="409"/>
    </location>
</feature>
<dbReference type="Pfam" id="PF07587">
    <property type="entry name" value="PSD1"/>
    <property type="match status" value="1"/>
</dbReference>
<organism evidence="4 5">
    <name type="scientific">Stieleria maiorica</name>
    <dbReference type="NCBI Taxonomy" id="2795974"/>
    <lineage>
        <taxon>Bacteria</taxon>
        <taxon>Pseudomonadati</taxon>
        <taxon>Planctomycetota</taxon>
        <taxon>Planctomycetia</taxon>
        <taxon>Pirellulales</taxon>
        <taxon>Pirellulaceae</taxon>
        <taxon>Stieleria</taxon>
    </lineage>
</organism>
<evidence type="ECO:0000313" key="5">
    <source>
        <dbReference type="Proteomes" id="UP000321353"/>
    </source>
</evidence>
<protein>
    <submittedName>
        <fullName evidence="4">Planctomycete cytochrome C</fullName>
    </submittedName>
</protein>
<dbReference type="KEGG" id="smam:Mal15_63670"/>
<dbReference type="PANTHER" id="PTHR35889:SF3">
    <property type="entry name" value="F-BOX DOMAIN-CONTAINING PROTEIN"/>
    <property type="match status" value="1"/>
</dbReference>
<reference evidence="4 5" key="1">
    <citation type="submission" date="2019-02" db="EMBL/GenBank/DDBJ databases">
        <title>Planctomycetal bacteria perform biofilm scaping via a novel small molecule.</title>
        <authorList>
            <person name="Jeske O."/>
            <person name="Boedeker C."/>
            <person name="Wiegand S."/>
            <person name="Breitling P."/>
            <person name="Kallscheuer N."/>
            <person name="Jogler M."/>
            <person name="Rohde M."/>
            <person name="Petersen J."/>
            <person name="Medema M.H."/>
            <person name="Surup F."/>
            <person name="Jogler C."/>
        </authorList>
    </citation>
    <scope>NUCLEOTIDE SEQUENCE [LARGE SCALE GENOMIC DNA]</scope>
    <source>
        <strain evidence="4 5">Mal15</strain>
    </source>
</reference>
<evidence type="ECO:0000313" key="4">
    <source>
        <dbReference type="EMBL" id="QEG02281.1"/>
    </source>
</evidence>
<proteinExistence type="predicted"/>
<evidence type="ECO:0000259" key="1">
    <source>
        <dbReference type="Pfam" id="PF07583"/>
    </source>
</evidence>
<feature type="domain" description="DUF1553" evidence="2">
    <location>
        <begin position="780"/>
        <end position="1043"/>
    </location>
</feature>
<dbReference type="InterPro" id="IPR011429">
    <property type="entry name" value="Cyt_c_Planctomycete-type"/>
</dbReference>
<feature type="domain" description="Cytochrome C Planctomycete-type" evidence="3">
    <location>
        <begin position="100"/>
        <end position="160"/>
    </location>
</feature>
<dbReference type="AlphaFoldDB" id="A0A5B9MQ24"/>
<dbReference type="Proteomes" id="UP000321353">
    <property type="component" value="Chromosome"/>
</dbReference>
<dbReference type="PANTHER" id="PTHR35889">
    <property type="entry name" value="CYCLOINULO-OLIGOSACCHARIDE FRUCTANOTRANSFERASE-RELATED"/>
    <property type="match status" value="1"/>
</dbReference>
<dbReference type="Pfam" id="PF07635">
    <property type="entry name" value="PSCyt1"/>
    <property type="match status" value="1"/>
</dbReference>
<dbReference type="EMBL" id="CP036264">
    <property type="protein sequence ID" value="QEG02281.1"/>
    <property type="molecule type" value="Genomic_DNA"/>
</dbReference>
<dbReference type="InterPro" id="IPR022655">
    <property type="entry name" value="DUF1553"/>
</dbReference>
<gene>
    <name evidence="4" type="ORF">Mal15_63670</name>
</gene>
<dbReference type="Pfam" id="PF07583">
    <property type="entry name" value="PSCyt2"/>
    <property type="match status" value="1"/>
</dbReference>
<accession>A0A5B9MQ24</accession>
<dbReference type="InterPro" id="IPR011444">
    <property type="entry name" value="DUF1549"/>
</dbReference>
<name>A0A5B9MQ24_9BACT</name>
<keyword evidence="5" id="KW-1185">Reference proteome</keyword>
<evidence type="ECO:0000259" key="2">
    <source>
        <dbReference type="Pfam" id="PF07587"/>
    </source>
</evidence>